<feature type="compositionally biased region" description="Low complexity" evidence="1">
    <location>
        <begin position="170"/>
        <end position="180"/>
    </location>
</feature>
<feature type="domain" description="DNA replication checkpoint mediator MRC1" evidence="2">
    <location>
        <begin position="1539"/>
        <end position="1705"/>
    </location>
</feature>
<feature type="compositionally biased region" description="Basic and acidic residues" evidence="1">
    <location>
        <begin position="721"/>
        <end position="731"/>
    </location>
</feature>
<feature type="compositionally biased region" description="Low complexity" evidence="1">
    <location>
        <begin position="579"/>
        <end position="592"/>
    </location>
</feature>
<dbReference type="EMBL" id="OOIP01000008">
    <property type="protein sequence ID" value="SPO37751.1"/>
    <property type="molecule type" value="Genomic_DNA"/>
</dbReference>
<feature type="compositionally biased region" description="Polar residues" evidence="1">
    <location>
        <begin position="1074"/>
        <end position="1083"/>
    </location>
</feature>
<feature type="region of interest" description="Disordered" evidence="1">
    <location>
        <begin position="1663"/>
        <end position="1685"/>
    </location>
</feature>
<feature type="compositionally biased region" description="Low complexity" evidence="1">
    <location>
        <begin position="782"/>
        <end position="792"/>
    </location>
</feature>
<feature type="compositionally biased region" description="Acidic residues" evidence="1">
    <location>
        <begin position="152"/>
        <end position="168"/>
    </location>
</feature>
<feature type="compositionally biased region" description="Acidic residues" evidence="1">
    <location>
        <begin position="254"/>
        <end position="265"/>
    </location>
</feature>
<feature type="region of interest" description="Disordered" evidence="1">
    <location>
        <begin position="1837"/>
        <end position="2094"/>
    </location>
</feature>
<gene>
    <name evidence="3" type="ORF">PSFLO_03227</name>
</gene>
<keyword evidence="4" id="KW-1185">Reference proteome</keyword>
<feature type="region of interest" description="Disordered" evidence="1">
    <location>
        <begin position="1251"/>
        <end position="1299"/>
    </location>
</feature>
<dbReference type="Pfam" id="PF09444">
    <property type="entry name" value="MRC1"/>
    <property type="match status" value="1"/>
</dbReference>
<feature type="region of interest" description="Disordered" evidence="1">
    <location>
        <begin position="1704"/>
        <end position="1823"/>
    </location>
</feature>
<feature type="compositionally biased region" description="Basic and acidic residues" evidence="1">
    <location>
        <begin position="874"/>
        <end position="888"/>
    </location>
</feature>
<feature type="region of interest" description="Disordered" evidence="1">
    <location>
        <begin position="1"/>
        <end position="648"/>
    </location>
</feature>
<dbReference type="InterPro" id="IPR018564">
    <property type="entry name" value="Repl_chkpnt_MRC1_dom"/>
</dbReference>
<feature type="compositionally biased region" description="Acidic residues" evidence="1">
    <location>
        <begin position="686"/>
        <end position="696"/>
    </location>
</feature>
<evidence type="ECO:0000313" key="3">
    <source>
        <dbReference type="EMBL" id="SPO37751.1"/>
    </source>
</evidence>
<feature type="compositionally biased region" description="Low complexity" evidence="1">
    <location>
        <begin position="666"/>
        <end position="685"/>
    </location>
</feature>
<feature type="compositionally biased region" description="Basic and acidic residues" evidence="1">
    <location>
        <begin position="947"/>
        <end position="956"/>
    </location>
</feature>
<evidence type="ECO:0000313" key="4">
    <source>
        <dbReference type="Proteomes" id="UP000323386"/>
    </source>
</evidence>
<feature type="compositionally biased region" description="Acidic residues" evidence="1">
    <location>
        <begin position="1480"/>
        <end position="1498"/>
    </location>
</feature>
<feature type="compositionally biased region" description="Basic and acidic residues" evidence="1">
    <location>
        <begin position="385"/>
        <end position="420"/>
    </location>
</feature>
<accession>A0A5C3F3A0</accession>
<feature type="region of interest" description="Disordered" evidence="1">
    <location>
        <begin position="666"/>
        <end position="1205"/>
    </location>
</feature>
<feature type="compositionally biased region" description="Acidic residues" evidence="1">
    <location>
        <begin position="889"/>
        <end position="901"/>
    </location>
</feature>
<feature type="compositionally biased region" description="Low complexity" evidence="1">
    <location>
        <begin position="48"/>
        <end position="64"/>
    </location>
</feature>
<feature type="compositionally biased region" description="Low complexity" evidence="1">
    <location>
        <begin position="982"/>
        <end position="993"/>
    </location>
</feature>
<feature type="compositionally biased region" description="Low complexity" evidence="1">
    <location>
        <begin position="1316"/>
        <end position="1326"/>
    </location>
</feature>
<feature type="compositionally biased region" description="Acidic residues" evidence="1">
    <location>
        <begin position="931"/>
        <end position="946"/>
    </location>
</feature>
<proteinExistence type="predicted"/>
<feature type="compositionally biased region" description="Low complexity" evidence="1">
    <location>
        <begin position="124"/>
        <end position="139"/>
    </location>
</feature>
<feature type="compositionally biased region" description="Polar residues" evidence="1">
    <location>
        <begin position="1053"/>
        <end position="1067"/>
    </location>
</feature>
<organism evidence="3 4">
    <name type="scientific">Pseudozyma flocculosa</name>
    <dbReference type="NCBI Taxonomy" id="84751"/>
    <lineage>
        <taxon>Eukaryota</taxon>
        <taxon>Fungi</taxon>
        <taxon>Dikarya</taxon>
        <taxon>Basidiomycota</taxon>
        <taxon>Ustilaginomycotina</taxon>
        <taxon>Ustilaginomycetes</taxon>
        <taxon>Ustilaginales</taxon>
        <taxon>Ustilaginaceae</taxon>
        <taxon>Pseudozyma</taxon>
    </lineage>
</organism>
<feature type="compositionally biased region" description="Low complexity" evidence="1">
    <location>
        <begin position="1988"/>
        <end position="1999"/>
    </location>
</feature>
<reference evidence="3 4" key="1">
    <citation type="submission" date="2018-03" db="EMBL/GenBank/DDBJ databases">
        <authorList>
            <person name="Guldener U."/>
        </authorList>
    </citation>
    <scope>NUCLEOTIDE SEQUENCE [LARGE SCALE GENOMIC DNA]</scope>
    <source>
        <strain evidence="3 4">DAOM196992</strain>
    </source>
</reference>
<name>A0A5C3F3A0_9BASI</name>
<feature type="compositionally biased region" description="Acidic residues" evidence="1">
    <location>
        <begin position="1950"/>
        <end position="1962"/>
    </location>
</feature>
<feature type="compositionally biased region" description="Basic and acidic residues" evidence="1">
    <location>
        <begin position="1559"/>
        <end position="1581"/>
    </location>
</feature>
<feature type="compositionally biased region" description="Basic residues" evidence="1">
    <location>
        <begin position="429"/>
        <end position="442"/>
    </location>
</feature>
<feature type="compositionally biased region" description="Acidic residues" evidence="1">
    <location>
        <begin position="1425"/>
        <end position="1434"/>
    </location>
</feature>
<feature type="compositionally biased region" description="Basic and acidic residues" evidence="1">
    <location>
        <begin position="1775"/>
        <end position="1793"/>
    </location>
</feature>
<feature type="compositionally biased region" description="Basic and acidic residues" evidence="1">
    <location>
        <begin position="1330"/>
        <end position="1349"/>
    </location>
</feature>
<dbReference type="Proteomes" id="UP000323386">
    <property type="component" value="Unassembled WGS sequence"/>
</dbReference>
<feature type="compositionally biased region" description="Acidic residues" evidence="1">
    <location>
        <begin position="1808"/>
        <end position="1823"/>
    </location>
</feature>
<feature type="compositionally biased region" description="Low complexity" evidence="1">
    <location>
        <begin position="2017"/>
        <end position="2048"/>
    </location>
</feature>
<feature type="compositionally biased region" description="Polar residues" evidence="1">
    <location>
        <begin position="1187"/>
        <end position="1199"/>
    </location>
</feature>
<protein>
    <recommendedName>
        <fullName evidence="2">DNA replication checkpoint mediator MRC1 domain-containing protein</fullName>
    </recommendedName>
</protein>
<sequence>MDVEPQPAVAQPALLEPIQAPHRLAKRTYGRKPLADAEPIEEMRAQEPSASSSSLSSLPSSPVLQLFDRPMRKPAAAGDDPNSDHQSKDDTADNTDVSPEQRGLAKFGRASPPPPRKRTLQRIASTASASSSGSAPAYALPEIGAARRIMAESDDDDDDDDNDEDDEAVLARVRGAAAVRSTQGTKASKAASPHSDLFSGSLSSAPPTSSQPAGTQSRSERRDDAASDDASDTAGDRTVRRSESPGVERHSDQSDVDDDDDDEDAAVQRRLSNPTRRRGAKVSAMKGRGGKHAAIASSDSEGEASVRPRKPKTFKLVSSSSVDETGAGDTRGSSSSAAKSRKEKMEALAAAKRKDAGAFELYGDADDGLPGLDPSAPRSRSRSLSIKDDGLDPRRDRASKPASNKHLELAQETEDLRAELDSDAALAPRKARSKSSKPKKAKLTGPKPLSKKEQENMFRETERLKREHRARLAPVEKKQITLTDLLSKINAGDQKSSARSADASSSQHPRRPGDDGPNHASDPIESDPIRDHERSSPASSPIAGLGGGGAMSAHPRRLGPLVQRRPGPDALSLQPVSQAEAEALAPGEAPDANGQRAPEGEGIEPRRDANGTEGDGDPGHPDSSDEDDMALPPDADQFRSKFVAQSEQNAKLKALKEMKLRLLAAQGHGTSTAGTGATKAGPSGDNDGDDDDDDLEIERGGEQEKGPASERSRPTTPGRRRPADAILREVGIKPTRTPRQSKTGTNAFGSPGMALDDSPGGDGDDMDVEDLVTDSQLRRASKAFAASSGSAAGRTPVRAKDGRKRASGQPSLTQDEFRATLRRRAQAQNMEVRLKKEALAKKSGHSKKSNNFDGPEDASRAPGQDVQAMLEQLQRAEAEGRSGARADADADDDVEDEDDPDFLMPGAEDAEDAIGSGSEIGGDRPLGSGSEVEDDDADDEVLVSDDEAQHDVHGAEQEEEDSEKENAPPASKAATPSRAGFSQSPISSQRPSRAVMDEDEDDAPGPRLPRRSRKRTALADDDDDDDDNAAGPGSDVADSDAENQLRPGRLVAATSTSPQGSTSAHSSQTRDRLQAQSQSQSQERVVLGDISAESLGHLSQPSQSGLDRRDSLAQGLNGDDSYRTDDISVGGFTQLFAPTQGPRDDAAAADAAGQRLEQRAPQRPADIWNMTQTQTSQSQGPSQSPSLTATRFGGSTASTHPGIARDDSVNSALGAFFEDTQSQMASESMDIFANPKNKDGMARGFTQFFGSTPVENAKRGDSQARGAGPAGTLTDDSQSQSQWDADRFSMPPPRSTAGLDGFAALRKAQMGEAMNLTPTPSLLPSLDESQAEREAEADQLREVERRGSHDGGNGSPKKKVYFNKDGFFTQTKPSTQQAAEWGMDSQSQTQIHTPLKIPSSSVGERTPLSPSLRRGNEAGRSGSSSDDDDDDEGGDAGSQSTSRRPRQLKRLRRGRTDADADDTGEPPLSQERRNGHVGDDESDRGDDDDEDDDHDDEIVPVTHAPPLGQGATRNAFDVLRDGAAHAEFAPAQDAASHDKRKKKSALVMGEAEESSDEEFGGRRRGDKSGLGRVFSDDERASGSEGDSSDDDDGKDLEELVDDEREEDEAVKDRLALEAYQADVAKQDEATRLYHEKAVRGDFRLRRKGRDGAGLDDFLDEDADEEELKRRAAQPRGGWYKKRRLDGDKDEMDELRELAEAQPFLKVYEGSHKPLEEGDYGFLAGRDDDDDEDDDDDDDDADRDEDNEEVEGVGSDEDDGDDDVATARVRTARHRGGGDDDVITHDAIMRELRERRKAQNRRGGRVLSDDEGDGGDDVDGAAEADDAAALLEAKRLKRLADPDYSSDEDEAERRIAAALRDRVTAQRRQEEDAIDKRTAQKQKEAAATRKTLGTTSRVTTYGKSKLGGVASLLQKRNGSGSGSAEGSQQPHGSGGAAVHGGQAADTNDGVVGDDDDDDDDEPMSIDLHLLLEKRRAAKSSSGLNGKAGGAATNAASAGGANDDDEPDWGNDGSLYRMSSRPSVGGAAGGASMSSSSSSASASLRTSSGAWKRKSASDDAAAGAERKRVQDERRKTSSVLVNKRLMSRESQFQQSL</sequence>
<feature type="compositionally biased region" description="Basic and acidic residues" evidence="1">
    <location>
        <begin position="82"/>
        <end position="91"/>
    </location>
</feature>
<feature type="compositionally biased region" description="Low complexity" evidence="1">
    <location>
        <begin position="199"/>
        <end position="217"/>
    </location>
</feature>
<feature type="compositionally biased region" description="Basic and acidic residues" evidence="1">
    <location>
        <begin position="2062"/>
        <end position="2073"/>
    </location>
</feature>
<feature type="compositionally biased region" description="Basic and acidic residues" evidence="1">
    <location>
        <begin position="450"/>
        <end position="465"/>
    </location>
</feature>
<feature type="compositionally biased region" description="Acidic residues" evidence="1">
    <location>
        <begin position="1726"/>
        <end position="1763"/>
    </location>
</feature>
<feature type="compositionally biased region" description="Basic and acidic residues" evidence="1">
    <location>
        <begin position="1470"/>
        <end position="1479"/>
    </location>
</feature>
<feature type="compositionally biased region" description="Basic and acidic residues" evidence="1">
    <location>
        <begin position="1850"/>
        <end position="1886"/>
    </location>
</feature>
<evidence type="ECO:0000259" key="2">
    <source>
        <dbReference type="Pfam" id="PF09444"/>
    </source>
</evidence>
<feature type="region of interest" description="Disordered" evidence="1">
    <location>
        <begin position="1313"/>
        <end position="1609"/>
    </location>
</feature>
<feature type="compositionally biased region" description="Low complexity" evidence="1">
    <location>
        <begin position="1171"/>
        <end position="1186"/>
    </location>
</feature>
<feature type="compositionally biased region" description="Acidic residues" evidence="1">
    <location>
        <begin position="762"/>
        <end position="772"/>
    </location>
</feature>
<feature type="compositionally biased region" description="Basic and acidic residues" evidence="1">
    <location>
        <begin position="234"/>
        <end position="253"/>
    </location>
</feature>
<feature type="compositionally biased region" description="Polar residues" evidence="1">
    <location>
        <begin position="1368"/>
        <end position="1403"/>
    </location>
</feature>
<feature type="compositionally biased region" description="Polar residues" evidence="1">
    <location>
        <begin position="1890"/>
        <end position="1901"/>
    </location>
</feature>
<evidence type="ECO:0000256" key="1">
    <source>
        <dbReference type="SAM" id="MobiDB-lite"/>
    </source>
</evidence>
<feature type="compositionally biased region" description="Polar residues" evidence="1">
    <location>
        <begin position="737"/>
        <end position="748"/>
    </location>
</feature>
<feature type="compositionally biased region" description="Basic residues" evidence="1">
    <location>
        <begin position="1443"/>
        <end position="1453"/>
    </location>
</feature>
<feature type="compositionally biased region" description="Acidic residues" evidence="1">
    <location>
        <begin position="1019"/>
        <end position="1028"/>
    </location>
</feature>
<feature type="compositionally biased region" description="Acidic residues" evidence="1">
    <location>
        <begin position="1586"/>
        <end position="1609"/>
    </location>
</feature>
<feature type="compositionally biased region" description="Low complexity" evidence="1">
    <location>
        <begin position="497"/>
        <end position="506"/>
    </location>
</feature>
<feature type="compositionally biased region" description="Basic residues" evidence="1">
    <location>
        <begin position="1794"/>
        <end position="1803"/>
    </location>
</feature>
<feature type="compositionally biased region" description="Basic and acidic residues" evidence="1">
    <location>
        <begin position="697"/>
        <end position="713"/>
    </location>
</feature>
<dbReference type="OrthoDB" id="3359121at2759"/>